<evidence type="ECO:0000313" key="3">
    <source>
        <dbReference type="Proteomes" id="UP000266188"/>
    </source>
</evidence>
<dbReference type="OrthoDB" id="4499526at2759"/>
<reference evidence="3" key="1">
    <citation type="submission" date="2017-02" db="EMBL/GenBank/DDBJ databases">
        <authorList>
            <person name="Tafer H."/>
            <person name="Lopandic K."/>
        </authorList>
    </citation>
    <scope>NUCLEOTIDE SEQUENCE [LARGE SCALE GENOMIC DNA]</scope>
    <source>
        <strain evidence="3">CBS 366.77</strain>
    </source>
</reference>
<protein>
    <recommendedName>
        <fullName evidence="4">Altered inheritance of mitochondria protein 6</fullName>
    </recommendedName>
</protein>
<proteinExistence type="predicted"/>
<keyword evidence="3" id="KW-1185">Reference proteome</keyword>
<comment type="caution">
    <text evidence="2">The sequence shown here is derived from an EMBL/GenBank/DDBJ whole genome shotgun (WGS) entry which is preliminary data.</text>
</comment>
<organism evidence="2 3">
    <name type="scientific">Aspergillus sclerotialis</name>
    <dbReference type="NCBI Taxonomy" id="2070753"/>
    <lineage>
        <taxon>Eukaryota</taxon>
        <taxon>Fungi</taxon>
        <taxon>Dikarya</taxon>
        <taxon>Ascomycota</taxon>
        <taxon>Pezizomycotina</taxon>
        <taxon>Eurotiomycetes</taxon>
        <taxon>Eurotiomycetidae</taxon>
        <taxon>Eurotiales</taxon>
        <taxon>Aspergillaceae</taxon>
        <taxon>Aspergillus</taxon>
        <taxon>Aspergillus subgen. Polypaecilum</taxon>
    </lineage>
</organism>
<evidence type="ECO:0008006" key="4">
    <source>
        <dbReference type="Google" id="ProtNLM"/>
    </source>
</evidence>
<evidence type="ECO:0000256" key="1">
    <source>
        <dbReference type="SAM" id="Phobius"/>
    </source>
</evidence>
<keyword evidence="1" id="KW-0812">Transmembrane</keyword>
<keyword evidence="1" id="KW-0472">Membrane</keyword>
<dbReference type="STRING" id="2070753.A0A3A2ZIV9"/>
<dbReference type="PANTHER" id="PTHR31571">
    <property type="entry name" value="ALTERED INHERITANCE OF MITOCHONDRIA PROTEIN 6"/>
    <property type="match status" value="1"/>
</dbReference>
<dbReference type="PANTHER" id="PTHR31571:SF5">
    <property type="entry name" value="ALTERED INHERITANCE OF MITOCHONDRIA PROTEIN 6"/>
    <property type="match status" value="1"/>
</dbReference>
<accession>A0A3A2ZIV9</accession>
<dbReference type="AlphaFoldDB" id="A0A3A2ZIV9"/>
<feature type="transmembrane region" description="Helical" evidence="1">
    <location>
        <begin position="74"/>
        <end position="95"/>
    </location>
</feature>
<gene>
    <name evidence="2" type="ORF">PHISCL_05166</name>
</gene>
<dbReference type="EMBL" id="MVGC01000166">
    <property type="protein sequence ID" value="RJE22480.1"/>
    <property type="molecule type" value="Genomic_DNA"/>
</dbReference>
<evidence type="ECO:0000313" key="2">
    <source>
        <dbReference type="EMBL" id="RJE22480.1"/>
    </source>
</evidence>
<dbReference type="Proteomes" id="UP000266188">
    <property type="component" value="Unassembled WGS sequence"/>
</dbReference>
<name>A0A3A2ZIV9_9EURO</name>
<keyword evidence="1" id="KW-1133">Transmembrane helix</keyword>
<dbReference type="InterPro" id="IPR051236">
    <property type="entry name" value="HAT_RTT109-like"/>
</dbReference>
<sequence length="403" mass="45828">MATTANPPRGVSDHIETPFPDAYQPVPDCDYDPWLLEDHPLRTPPTECCPGASYLLRSCYHAAKRNWGGWMFRLVCFLLVLLVVLQSLAVIPYGISYIPKIWLEGDSFRFNVQTWLSFWPAEFQDRDQPFGCLLHSPRLHSDAIHLSRAVGCYGAKADIWLHNGQVLVGDSVRHLDEQYTLQRAYLDPLLRLFETRAPSSMVDGVVLSDEDQKQDYVLLLEFKTSMRALWPHLVAELQPLREAGHLTHSNGSQVFPGRLSVVVSGRASVDNLAPVDDTYNDIFFDGSLDELMLEDYESKSWSNNGLDSKVSAGGGISRHRSPNLGKIFCATTNFKESIGYPHRGRFSGHQIELIRAHVRAAHQRGIRVRYEDIPRRHRRVHDLIWRVLAREGVDLIDMEWDSG</sequence>